<dbReference type="PANTHER" id="PTHR46268">
    <property type="entry name" value="STRESS RESPONSE PROTEIN NHAX"/>
    <property type="match status" value="1"/>
</dbReference>
<dbReference type="Proteomes" id="UP000011602">
    <property type="component" value="Unassembled WGS sequence"/>
</dbReference>
<dbReference type="Pfam" id="PF00582">
    <property type="entry name" value="Usp"/>
    <property type="match status" value="1"/>
</dbReference>
<comment type="caution">
    <text evidence="4">The sequence shown here is derived from an EMBL/GenBank/DDBJ whole genome shotgun (WGS) entry which is preliminary data.</text>
</comment>
<dbReference type="SUPFAM" id="SSF52402">
    <property type="entry name" value="Adenine nucleotide alpha hydrolases-like"/>
    <property type="match status" value="1"/>
</dbReference>
<dbReference type="InterPro" id="IPR014729">
    <property type="entry name" value="Rossmann-like_a/b/a_fold"/>
</dbReference>
<feature type="domain" description="UspA" evidence="3">
    <location>
        <begin position="1"/>
        <end position="137"/>
    </location>
</feature>
<dbReference type="InterPro" id="IPR006015">
    <property type="entry name" value="Universal_stress_UspA"/>
</dbReference>
<evidence type="ECO:0000256" key="2">
    <source>
        <dbReference type="SAM" id="MobiDB-lite"/>
    </source>
</evidence>
<organism evidence="4 5">
    <name type="scientific">Natronolimnohabitans innermongolicus JCM 12255</name>
    <dbReference type="NCBI Taxonomy" id="1227499"/>
    <lineage>
        <taxon>Archaea</taxon>
        <taxon>Methanobacteriati</taxon>
        <taxon>Methanobacteriota</taxon>
        <taxon>Stenosarchaea group</taxon>
        <taxon>Halobacteria</taxon>
        <taxon>Halobacteriales</taxon>
        <taxon>Natrialbaceae</taxon>
        <taxon>Natronolimnohabitans</taxon>
    </lineage>
</organism>
<keyword evidence="5" id="KW-1185">Reference proteome</keyword>
<dbReference type="PANTHER" id="PTHR46268:SF6">
    <property type="entry name" value="UNIVERSAL STRESS PROTEIN UP12"/>
    <property type="match status" value="1"/>
</dbReference>
<accession>L9WH76</accession>
<dbReference type="eggNOG" id="arCOG02053">
    <property type="taxonomic scope" value="Archaea"/>
</dbReference>
<protein>
    <submittedName>
        <fullName evidence="4">UspA domain-containing protein</fullName>
    </submittedName>
</protein>
<proteinExistence type="inferred from homology"/>
<dbReference type="AlphaFoldDB" id="L9WH76"/>
<dbReference type="InterPro" id="IPR006016">
    <property type="entry name" value="UspA"/>
</dbReference>
<feature type="region of interest" description="Disordered" evidence="2">
    <location>
        <begin position="38"/>
        <end position="59"/>
    </location>
</feature>
<evidence type="ECO:0000313" key="4">
    <source>
        <dbReference type="EMBL" id="ELY48586.1"/>
    </source>
</evidence>
<comment type="similarity">
    <text evidence="1">Belongs to the universal stress protein A family.</text>
</comment>
<dbReference type="RefSeq" id="WP_007261678.1">
    <property type="nucleotide sequence ID" value="NZ_AOHZ01000111.1"/>
</dbReference>
<reference evidence="4 5" key="1">
    <citation type="journal article" date="2014" name="PLoS Genet.">
        <title>Phylogenetically driven sequencing of extremely halophilic archaea reveals strategies for static and dynamic osmo-response.</title>
        <authorList>
            <person name="Becker E.A."/>
            <person name="Seitzer P.M."/>
            <person name="Tritt A."/>
            <person name="Larsen D."/>
            <person name="Krusor M."/>
            <person name="Yao A.I."/>
            <person name="Wu D."/>
            <person name="Madern D."/>
            <person name="Eisen J.A."/>
            <person name="Darling A.E."/>
            <person name="Facciotti M.T."/>
        </authorList>
    </citation>
    <scope>NUCLEOTIDE SEQUENCE [LARGE SCALE GENOMIC DNA]</scope>
    <source>
        <strain evidence="4 5">JCM 12255</strain>
    </source>
</reference>
<dbReference type="PIRSF" id="PIRSF006276">
    <property type="entry name" value="UspA"/>
    <property type="match status" value="1"/>
</dbReference>
<dbReference type="CDD" id="cd00293">
    <property type="entry name" value="USP-like"/>
    <property type="match status" value="1"/>
</dbReference>
<evidence type="ECO:0000313" key="5">
    <source>
        <dbReference type="Proteomes" id="UP000011602"/>
    </source>
</evidence>
<evidence type="ECO:0000256" key="1">
    <source>
        <dbReference type="ARBA" id="ARBA00008791"/>
    </source>
</evidence>
<sequence>MYRDILLATDGTEGAKQATDHALELAEQLGATVHIVSVSEEGPHSSEKRDEMRSDLEEEAAQALEEAERTAADRGVETTTTIRQGVPQEEIVDAAETNAMDLIVMGTHGRSGLDHLVVGSVAEEVVRNAPVPVVTVRERDQS</sequence>
<dbReference type="Gene3D" id="3.40.50.620">
    <property type="entry name" value="HUPs"/>
    <property type="match status" value="1"/>
</dbReference>
<feature type="compositionally biased region" description="Basic and acidic residues" evidence="2">
    <location>
        <begin position="41"/>
        <end position="55"/>
    </location>
</feature>
<dbReference type="OrthoDB" id="105697at2157"/>
<evidence type="ECO:0000259" key="3">
    <source>
        <dbReference type="Pfam" id="PF00582"/>
    </source>
</evidence>
<dbReference type="PRINTS" id="PR01438">
    <property type="entry name" value="UNVRSLSTRESS"/>
</dbReference>
<name>L9WH76_9EURY</name>
<gene>
    <name evidence="4" type="ORF">C493_22171</name>
</gene>
<dbReference type="PATRIC" id="fig|1227499.3.peg.4556"/>
<dbReference type="EMBL" id="AOHZ01000111">
    <property type="protein sequence ID" value="ELY48586.1"/>
    <property type="molecule type" value="Genomic_DNA"/>
</dbReference>